<reference evidence="5 6" key="1">
    <citation type="journal article" date="2006" name="Nature">
        <title>Global trends of whole-genome duplications revealed by the ciliate Paramecium tetraurelia.</title>
        <authorList>
            <consortium name="Genoscope"/>
            <person name="Aury J.-M."/>
            <person name="Jaillon O."/>
            <person name="Duret L."/>
            <person name="Noel B."/>
            <person name="Jubin C."/>
            <person name="Porcel B.M."/>
            <person name="Segurens B."/>
            <person name="Daubin V."/>
            <person name="Anthouard V."/>
            <person name="Aiach N."/>
            <person name="Arnaiz O."/>
            <person name="Billaut A."/>
            <person name="Beisson J."/>
            <person name="Blanc I."/>
            <person name="Bouhouche K."/>
            <person name="Camara F."/>
            <person name="Duharcourt S."/>
            <person name="Guigo R."/>
            <person name="Gogendeau D."/>
            <person name="Katinka M."/>
            <person name="Keller A.-M."/>
            <person name="Kissmehl R."/>
            <person name="Klotz C."/>
            <person name="Koll F."/>
            <person name="Le Moue A."/>
            <person name="Lepere C."/>
            <person name="Malinsky S."/>
            <person name="Nowacki M."/>
            <person name="Nowak J.K."/>
            <person name="Plattner H."/>
            <person name="Poulain J."/>
            <person name="Ruiz F."/>
            <person name="Serrano V."/>
            <person name="Zagulski M."/>
            <person name="Dessen P."/>
            <person name="Betermier M."/>
            <person name="Weissenbach J."/>
            <person name="Scarpelli C."/>
            <person name="Schachter V."/>
            <person name="Sperling L."/>
            <person name="Meyer E."/>
            <person name="Cohen J."/>
            <person name="Wincker P."/>
        </authorList>
    </citation>
    <scope>NUCLEOTIDE SEQUENCE [LARGE SCALE GENOMIC DNA]</scope>
    <source>
        <strain evidence="5 6">Stock d4-2</strain>
    </source>
</reference>
<dbReference type="GO" id="GO:0071013">
    <property type="term" value="C:catalytic step 2 spliceosome"/>
    <property type="evidence" value="ECO:0000318"/>
    <property type="project" value="GO_Central"/>
</dbReference>
<dbReference type="HOGENOM" id="CLU_001832_5_11_1"/>
<gene>
    <name evidence="5" type="ORF">GSPATT00021788001</name>
</gene>
<keyword evidence="6" id="KW-1185">Reference proteome</keyword>
<dbReference type="InParanoid" id="A0E003"/>
<evidence type="ECO:0000259" key="4">
    <source>
        <dbReference type="PROSITE" id="PS51194"/>
    </source>
</evidence>
<protein>
    <recommendedName>
        <fullName evidence="7">ATP-dependent RNA helicase</fullName>
    </recommendedName>
</protein>
<dbReference type="FunFam" id="3.40.50.300:FF:002840">
    <property type="entry name" value="Pre-mRNA splicing factor ATP-dependent RNA helicase, putative"/>
    <property type="match status" value="1"/>
</dbReference>
<dbReference type="KEGG" id="ptm:GSPATT00021788001"/>
<dbReference type="SUPFAM" id="SSF52540">
    <property type="entry name" value="P-loop containing nucleoside triphosphate hydrolases"/>
    <property type="match status" value="1"/>
</dbReference>
<dbReference type="GeneID" id="5041802"/>
<dbReference type="OMA" id="CTILQIH"/>
<dbReference type="CDD" id="cd17917">
    <property type="entry name" value="DEXHc_RHA-like"/>
    <property type="match status" value="1"/>
</dbReference>
<dbReference type="OrthoDB" id="10253254at2759"/>
<feature type="domain" description="Helicase C-terminal" evidence="4">
    <location>
        <begin position="212"/>
        <end position="381"/>
    </location>
</feature>
<dbReference type="STRING" id="5888.A0E003"/>
<dbReference type="InterPro" id="IPR003593">
    <property type="entry name" value="AAA+_ATPase"/>
</dbReference>
<dbReference type="InterPro" id="IPR011545">
    <property type="entry name" value="DEAD/DEAH_box_helicase_dom"/>
</dbReference>
<dbReference type="Proteomes" id="UP000000600">
    <property type="component" value="Unassembled WGS sequence"/>
</dbReference>
<organism evidence="5 6">
    <name type="scientific">Paramecium tetraurelia</name>
    <dbReference type="NCBI Taxonomy" id="5888"/>
    <lineage>
        <taxon>Eukaryota</taxon>
        <taxon>Sar</taxon>
        <taxon>Alveolata</taxon>
        <taxon>Ciliophora</taxon>
        <taxon>Intramacronucleata</taxon>
        <taxon>Oligohymenophorea</taxon>
        <taxon>Peniculida</taxon>
        <taxon>Parameciidae</taxon>
        <taxon>Paramecium</taxon>
    </lineage>
</organism>
<dbReference type="Gene3D" id="1.20.120.1080">
    <property type="match status" value="1"/>
</dbReference>
<evidence type="ECO:0000313" key="6">
    <source>
        <dbReference type="Proteomes" id="UP000000600"/>
    </source>
</evidence>
<keyword evidence="1" id="KW-0547">Nucleotide-binding</keyword>
<dbReference type="InterPro" id="IPR011709">
    <property type="entry name" value="DEAD-box_helicase_OB_fold"/>
</dbReference>
<dbReference type="PROSITE" id="PS51192">
    <property type="entry name" value="HELICASE_ATP_BIND_1"/>
    <property type="match status" value="1"/>
</dbReference>
<name>A0E003_PARTE</name>
<evidence type="ECO:0000259" key="3">
    <source>
        <dbReference type="PROSITE" id="PS51192"/>
    </source>
</evidence>
<dbReference type="InterPro" id="IPR014001">
    <property type="entry name" value="Helicase_ATP-bd"/>
</dbReference>
<dbReference type="SMART" id="SM00490">
    <property type="entry name" value="HELICc"/>
    <property type="match status" value="1"/>
</dbReference>
<dbReference type="Pfam" id="PF07717">
    <property type="entry name" value="OB_NTP_bind"/>
    <property type="match status" value="1"/>
</dbReference>
<dbReference type="SMART" id="SM00487">
    <property type="entry name" value="DEXDc"/>
    <property type="match status" value="1"/>
</dbReference>
<dbReference type="SMART" id="SM00382">
    <property type="entry name" value="AAA"/>
    <property type="match status" value="1"/>
</dbReference>
<dbReference type="PANTHER" id="PTHR18934">
    <property type="entry name" value="ATP-DEPENDENT RNA HELICASE"/>
    <property type="match status" value="1"/>
</dbReference>
<evidence type="ECO:0008006" key="7">
    <source>
        <dbReference type="Google" id="ProtNLM"/>
    </source>
</evidence>
<dbReference type="CDD" id="cd18791">
    <property type="entry name" value="SF2_C_RHA"/>
    <property type="match status" value="1"/>
</dbReference>
<dbReference type="SMART" id="SM00847">
    <property type="entry name" value="HA2"/>
    <property type="match status" value="1"/>
</dbReference>
<dbReference type="Gene3D" id="3.40.50.300">
    <property type="entry name" value="P-loop containing nucleotide triphosphate hydrolases"/>
    <property type="match status" value="2"/>
</dbReference>
<dbReference type="EMBL" id="CT868650">
    <property type="protein sequence ID" value="CAK88620.1"/>
    <property type="molecule type" value="Genomic_DNA"/>
</dbReference>
<dbReference type="PANTHER" id="PTHR18934:SF85">
    <property type="entry name" value="ATP-DEPENDENT RNA HELICASE DHX8"/>
    <property type="match status" value="1"/>
</dbReference>
<evidence type="ECO:0000313" key="5">
    <source>
        <dbReference type="EMBL" id="CAK88620.1"/>
    </source>
</evidence>
<sequence>MLNEFRTQLPIFQFREKIIKSIRDNQVIIIAGETGCGKTTQIPQYIYENDPNVKIAVTQPRRLAAMTLAERCSLEKQTKLGQLIGYNVRFDDCTSKETQITFLTDGMLIREFIIGIFVDYKDQQLKRYDVIIIDEAHERTVQSDLLLGLLKNLCRRRKQLKVILMSATMQIEKFANYLETEAIHIIEARTHTVDVFNVPIRQQDYVESMVNTILQLHFTQPEGDILAFLTGQEDIEDVKEILIERMKISNQEKQLDVKMLYSALPPEVQLEAFQKSVHRKVVLATNIAETSITIDGIVYVVDCGYVKIRSFQIGKAIDTLLLAPVSKAQAEQRAGRAGRQRQGQCYRLYTQQTYERLAKYMLPEILRVNLLSVILQMKAIGIQNVLTFDLIDRPDMELMLANLNQLVKLKALDSEFNLTEHGKNMSSLPLEPQFSHFLIKAYECGIFDLALNSISILQVENLFYFQRGTKESMQKILAKFKIANSDHLTKANILRKYEETQNKKSFCKENCLNHKTLQKAMSVKQQLKDYMKRIIKKEFEKEDYDKFKQVLSEALMFKHAVYSPSDQAYKLKQTNQLAYIHPESVLFNQKPKYVIYNEVILTKKVYLRDVTEIDEL</sequence>
<proteinExistence type="predicted"/>
<evidence type="ECO:0000256" key="2">
    <source>
        <dbReference type="ARBA" id="ARBA00022840"/>
    </source>
</evidence>
<dbReference type="PROSITE" id="PS51194">
    <property type="entry name" value="HELICASE_CTER"/>
    <property type="match status" value="1"/>
</dbReference>
<dbReference type="Pfam" id="PF00271">
    <property type="entry name" value="Helicase_C"/>
    <property type="match status" value="1"/>
</dbReference>
<dbReference type="InterPro" id="IPR007502">
    <property type="entry name" value="Helicase-assoc_dom"/>
</dbReference>
<dbReference type="GO" id="GO:0004386">
    <property type="term" value="F:helicase activity"/>
    <property type="evidence" value="ECO:0000318"/>
    <property type="project" value="GO_Central"/>
</dbReference>
<dbReference type="GO" id="GO:0005524">
    <property type="term" value="F:ATP binding"/>
    <property type="evidence" value="ECO:0007669"/>
    <property type="project" value="UniProtKB-KW"/>
</dbReference>
<keyword evidence="2" id="KW-0067">ATP-binding</keyword>
<dbReference type="Pfam" id="PF00270">
    <property type="entry name" value="DEAD"/>
    <property type="match status" value="1"/>
</dbReference>
<dbReference type="AlphaFoldDB" id="A0E003"/>
<dbReference type="InterPro" id="IPR027417">
    <property type="entry name" value="P-loop_NTPase"/>
</dbReference>
<accession>A0E003</accession>
<dbReference type="RefSeq" id="XP_001456017.1">
    <property type="nucleotide sequence ID" value="XM_001455980.1"/>
</dbReference>
<dbReference type="eggNOG" id="KOG0922">
    <property type="taxonomic scope" value="Eukaryota"/>
</dbReference>
<dbReference type="GO" id="GO:0000398">
    <property type="term" value="P:mRNA splicing, via spliceosome"/>
    <property type="evidence" value="ECO:0000318"/>
    <property type="project" value="GO_Central"/>
</dbReference>
<dbReference type="GO" id="GO:0003723">
    <property type="term" value="F:RNA binding"/>
    <property type="evidence" value="ECO:0000318"/>
    <property type="project" value="GO_Central"/>
</dbReference>
<feature type="domain" description="Helicase ATP-binding" evidence="3">
    <location>
        <begin position="19"/>
        <end position="187"/>
    </location>
</feature>
<evidence type="ECO:0000256" key="1">
    <source>
        <dbReference type="ARBA" id="ARBA00022741"/>
    </source>
</evidence>
<dbReference type="InterPro" id="IPR001650">
    <property type="entry name" value="Helicase_C-like"/>
</dbReference>